<dbReference type="Proteomes" id="UP000315133">
    <property type="component" value="Unassembled WGS sequence"/>
</dbReference>
<dbReference type="AlphaFoldDB" id="A0A543KKF0"/>
<evidence type="ECO:0000256" key="2">
    <source>
        <dbReference type="SAM" id="Phobius"/>
    </source>
</evidence>
<keyword evidence="4" id="KW-1185">Reference proteome</keyword>
<proteinExistence type="predicted"/>
<keyword evidence="2" id="KW-0472">Membrane</keyword>
<sequence length="143" mass="15225">MLILGFLLVLLATAVITYVLLATAGMPPVEVSYGPLNVEVAPLWLFLSGVITLAVGALGLWLIGVGARSKARKAREVRELRKQAKESDRRAVRSTDVDRGADRGTVSTRPPGSSTAPPTGQGLPRTGTNPSPATERNRLEPDR</sequence>
<accession>A0A543KKF0</accession>
<keyword evidence="2" id="KW-1133">Transmembrane helix</keyword>
<dbReference type="EMBL" id="VFPU01000001">
    <property type="protein sequence ID" value="TQM95541.1"/>
    <property type="molecule type" value="Genomic_DNA"/>
</dbReference>
<organism evidence="3 4">
    <name type="scientific">Ornithinimicrobium humiphilum</name>
    <dbReference type="NCBI Taxonomy" id="125288"/>
    <lineage>
        <taxon>Bacteria</taxon>
        <taxon>Bacillati</taxon>
        <taxon>Actinomycetota</taxon>
        <taxon>Actinomycetes</taxon>
        <taxon>Micrococcales</taxon>
        <taxon>Ornithinimicrobiaceae</taxon>
        <taxon>Ornithinimicrobium</taxon>
    </lineage>
</organism>
<reference evidence="3 4" key="1">
    <citation type="submission" date="2019-06" db="EMBL/GenBank/DDBJ databases">
        <title>Sequencing the genomes of 1000 actinobacteria strains.</title>
        <authorList>
            <person name="Klenk H.-P."/>
        </authorList>
    </citation>
    <scope>NUCLEOTIDE SEQUENCE [LARGE SCALE GENOMIC DNA]</scope>
    <source>
        <strain evidence="3 4">DSM 12362</strain>
    </source>
</reference>
<evidence type="ECO:0000256" key="1">
    <source>
        <dbReference type="SAM" id="MobiDB-lite"/>
    </source>
</evidence>
<gene>
    <name evidence="3" type="ORF">FB476_0385</name>
</gene>
<evidence type="ECO:0000313" key="4">
    <source>
        <dbReference type="Proteomes" id="UP000315133"/>
    </source>
</evidence>
<feature type="transmembrane region" description="Helical" evidence="2">
    <location>
        <begin position="45"/>
        <end position="65"/>
    </location>
</feature>
<feature type="compositionally biased region" description="Polar residues" evidence="1">
    <location>
        <begin position="105"/>
        <end position="118"/>
    </location>
</feature>
<evidence type="ECO:0000313" key="3">
    <source>
        <dbReference type="EMBL" id="TQM95541.1"/>
    </source>
</evidence>
<dbReference type="RefSeq" id="WP_141817288.1">
    <property type="nucleotide sequence ID" value="NZ_BAAAIL010000003.1"/>
</dbReference>
<keyword evidence="2" id="KW-0812">Transmembrane</keyword>
<name>A0A543KKF0_9MICO</name>
<feature type="compositionally biased region" description="Basic and acidic residues" evidence="1">
    <location>
        <begin position="74"/>
        <end position="102"/>
    </location>
</feature>
<dbReference type="OrthoDB" id="4871871at2"/>
<protein>
    <submittedName>
        <fullName evidence="3">Uncharacterized protein DUF1049</fullName>
    </submittedName>
</protein>
<comment type="caution">
    <text evidence="3">The sequence shown here is derived from an EMBL/GenBank/DDBJ whole genome shotgun (WGS) entry which is preliminary data.</text>
</comment>
<feature type="region of interest" description="Disordered" evidence="1">
    <location>
        <begin position="74"/>
        <end position="143"/>
    </location>
</feature>